<evidence type="ECO:0000256" key="3">
    <source>
        <dbReference type="ARBA" id="ARBA00023002"/>
    </source>
</evidence>
<comment type="caution">
    <text evidence="5">The sequence shown here is derived from an EMBL/GenBank/DDBJ whole genome shotgun (WGS) entry which is preliminary data.</text>
</comment>
<gene>
    <name evidence="5" type="ORF">GQ26_0111760</name>
</gene>
<dbReference type="PRINTS" id="PR00081">
    <property type="entry name" value="GDHRDH"/>
</dbReference>
<dbReference type="AlphaFoldDB" id="A0A093VQ78"/>
<dbReference type="Gene3D" id="3.40.50.720">
    <property type="entry name" value="NAD(P)-binding Rossmann-like Domain"/>
    <property type="match status" value="1"/>
</dbReference>
<dbReference type="EMBL" id="JPOX01000011">
    <property type="protein sequence ID" value="KFX48796.1"/>
    <property type="molecule type" value="Genomic_DNA"/>
</dbReference>
<dbReference type="PRINTS" id="PR00080">
    <property type="entry name" value="SDRFAMILY"/>
</dbReference>
<dbReference type="InterPro" id="IPR002347">
    <property type="entry name" value="SDR_fam"/>
</dbReference>
<keyword evidence="3" id="KW-0560">Oxidoreductase</keyword>
<keyword evidence="2" id="KW-0521">NADP</keyword>
<dbReference type="HOGENOM" id="CLU_010194_8_0_1"/>
<evidence type="ECO:0000256" key="1">
    <source>
        <dbReference type="ARBA" id="ARBA00006484"/>
    </source>
</evidence>
<evidence type="ECO:0000256" key="2">
    <source>
        <dbReference type="ARBA" id="ARBA00022857"/>
    </source>
</evidence>
<dbReference type="GO" id="GO:0016616">
    <property type="term" value="F:oxidoreductase activity, acting on the CH-OH group of donors, NAD or NADP as acceptor"/>
    <property type="evidence" value="ECO:0007669"/>
    <property type="project" value="TreeGrafter"/>
</dbReference>
<dbReference type="PANTHER" id="PTHR42760">
    <property type="entry name" value="SHORT-CHAIN DEHYDROGENASES/REDUCTASES FAMILY MEMBER"/>
    <property type="match status" value="1"/>
</dbReference>
<reference key="1">
    <citation type="journal article" date="2014" name="PLoS Genet.">
        <title>Signature Gene Expression Reveals Novel Clues to the Molecular Mechanisms of Dimorphic Transition in Penicillium marneffei.</title>
        <authorList>
            <person name="Yang E."/>
            <person name="Wang G."/>
            <person name="Cai J."/>
            <person name="Woo P.C."/>
            <person name="Lau S.K."/>
            <person name="Yuen K.-Y."/>
            <person name="Chow W.-N."/>
            <person name="Lin X."/>
        </authorList>
    </citation>
    <scope>NUCLEOTIDE SEQUENCE [LARGE SCALE GENOMIC DNA]</scope>
    <source>
        <strain>PM1</strain>
    </source>
</reference>
<comment type="similarity">
    <text evidence="1 4">Belongs to the short-chain dehydrogenases/reductases (SDR) family.</text>
</comment>
<dbReference type="InterPro" id="IPR036291">
    <property type="entry name" value="NAD(P)-bd_dom_sf"/>
</dbReference>
<protein>
    <submittedName>
        <fullName evidence="5">Oxidoreductase UcpA</fullName>
    </submittedName>
</protein>
<evidence type="ECO:0000313" key="5">
    <source>
        <dbReference type="EMBL" id="KFX48796.1"/>
    </source>
</evidence>
<organism evidence="5">
    <name type="scientific">Talaromyces marneffei PM1</name>
    <dbReference type="NCBI Taxonomy" id="1077442"/>
    <lineage>
        <taxon>Eukaryota</taxon>
        <taxon>Fungi</taxon>
        <taxon>Dikarya</taxon>
        <taxon>Ascomycota</taxon>
        <taxon>Pezizomycotina</taxon>
        <taxon>Eurotiomycetes</taxon>
        <taxon>Eurotiomycetidae</taxon>
        <taxon>Eurotiales</taxon>
        <taxon>Trichocomaceae</taxon>
        <taxon>Talaromyces</taxon>
        <taxon>Talaromyces sect. Talaromyces</taxon>
    </lineage>
</organism>
<dbReference type="FunFam" id="3.40.50.720:FF:000905">
    <property type="entry name" value="Oxidoreductase, short chain dehydrogenase/reductase family, putative"/>
    <property type="match status" value="1"/>
</dbReference>
<dbReference type="PANTHER" id="PTHR42760:SF37">
    <property type="entry name" value="CLAVALDEHYDE DEHYDROGENASE"/>
    <property type="match status" value="1"/>
</dbReference>
<dbReference type="Pfam" id="PF00106">
    <property type="entry name" value="adh_short"/>
    <property type="match status" value="1"/>
</dbReference>
<dbReference type="SUPFAM" id="SSF51735">
    <property type="entry name" value="NAD(P)-binding Rossmann-fold domains"/>
    <property type="match status" value="1"/>
</dbReference>
<dbReference type="EMBL" id="JPOX01000011">
    <property type="protein sequence ID" value="KFX48797.1"/>
    <property type="molecule type" value="Genomic_DNA"/>
</dbReference>
<name>A0A093VQ78_TALMA</name>
<dbReference type="CDD" id="cd05233">
    <property type="entry name" value="SDR_c"/>
    <property type="match status" value="1"/>
</dbReference>
<sequence length="313" mass="34313">MAPPAPEVIAFTSTVHHDTYPAVAKASQQGRTVFITGASKGIGRATAISFAKAGAETIIIAARSNLSSVETEILAAAKEVGATPRVIKLVIDVVDEKSVAEAAAEIEKTVGKVDILINNAGYLEKWHPISESDPIEWWKTCEVNLKGLYLVTRAMLPLVLKSEAKTIVNLSSIAAHIVARGASSYQISKLAVIRFTEFIVEEYGEQGVVAIAVHPGAVPTDLSSNMPDFMHQVLVDTPELAGDVLAWLTQERPQWLNGRYLSVTWDMPELFARKDEIVEGDKLKSLHVFKYNEGYLPPKRLYQFPIRSQSQFT</sequence>
<proteinExistence type="inferred from homology"/>
<accession>A0A093VQ78</accession>
<reference evidence="5" key="2">
    <citation type="journal article" date="2014" name="PLoS Genet.">
        <title>Signature gene expression reveals novel clues to the molecular mechanisms of dimorphic transition in Penicillium marneffei.</title>
        <authorList>
            <person name="Yang E."/>
            <person name="Wang G."/>
            <person name="Cai J."/>
            <person name="Woo P.C."/>
            <person name="Lau S.K."/>
            <person name="Yuen K.-Y."/>
            <person name="Chow W.-N."/>
            <person name="Lin X."/>
        </authorList>
    </citation>
    <scope>NUCLEOTIDE SEQUENCE</scope>
    <source>
        <strain evidence="5">PM1</strain>
    </source>
</reference>
<evidence type="ECO:0000256" key="4">
    <source>
        <dbReference type="RuleBase" id="RU000363"/>
    </source>
</evidence>
<dbReference type="eggNOG" id="KOG0725">
    <property type="taxonomic scope" value="Eukaryota"/>
</dbReference>